<keyword evidence="3" id="KW-1185">Reference proteome</keyword>
<accession>A0A7W8DJW2</accession>
<gene>
    <name evidence="2" type="ORF">HNQ65_002012</name>
</gene>
<dbReference type="Proteomes" id="UP000590740">
    <property type="component" value="Unassembled WGS sequence"/>
</dbReference>
<dbReference type="InterPro" id="IPR011009">
    <property type="entry name" value="Kinase-like_dom_sf"/>
</dbReference>
<dbReference type="SUPFAM" id="SSF56112">
    <property type="entry name" value="Protein kinase-like (PK-like)"/>
    <property type="match status" value="1"/>
</dbReference>
<dbReference type="EMBL" id="JACHIG010000003">
    <property type="protein sequence ID" value="MBB5032435.1"/>
    <property type="molecule type" value="Genomic_DNA"/>
</dbReference>
<dbReference type="InterPro" id="IPR002575">
    <property type="entry name" value="Aminoglycoside_PTrfase"/>
</dbReference>
<feature type="domain" description="Aminoglycoside phosphotransferase" evidence="1">
    <location>
        <begin position="14"/>
        <end position="230"/>
    </location>
</feature>
<dbReference type="Pfam" id="PF01636">
    <property type="entry name" value="APH"/>
    <property type="match status" value="1"/>
</dbReference>
<sequence length="290" mass="32583">MTETALPIRAATETAIAHGITPDRCDILQNSSTLVLRLTGTLVARVVQDTGGPRQGTEWFARENAIAHHLTANGAPVIPLHAELPPGPHEHLGYPMNFWQFVTRIDTEPDPQEIGRTLRQCHDIMSRFAEPLPHLAIITESLAILHDRELFAQDVQQMLRDHLTHSIEALNQRPHQPLHGDAHMGNLMNTTRGLLWTDWEDTFSGPVEWDVASIIWNAQILEQDHDTVKKICDAYCEAGGVIDAGTLQQCLIARAAVITAWYPILYPNPNADRQEKLARRIEWLQQRAVV</sequence>
<dbReference type="RefSeq" id="WP_184339362.1">
    <property type="nucleotide sequence ID" value="NZ_JACHIG010000003.1"/>
</dbReference>
<proteinExistence type="predicted"/>
<evidence type="ECO:0000313" key="3">
    <source>
        <dbReference type="Proteomes" id="UP000590740"/>
    </source>
</evidence>
<protein>
    <recommendedName>
        <fullName evidence="1">Aminoglycoside phosphotransferase domain-containing protein</fullName>
    </recommendedName>
</protein>
<name>A0A7W8DJW2_9BACT</name>
<evidence type="ECO:0000313" key="2">
    <source>
        <dbReference type="EMBL" id="MBB5032435.1"/>
    </source>
</evidence>
<dbReference type="AlphaFoldDB" id="A0A7W8DJW2"/>
<reference evidence="2 3" key="1">
    <citation type="submission" date="2020-08" db="EMBL/GenBank/DDBJ databases">
        <title>Genomic Encyclopedia of Type Strains, Phase IV (KMG-IV): sequencing the most valuable type-strain genomes for metagenomic binning, comparative biology and taxonomic classification.</title>
        <authorList>
            <person name="Goeker M."/>
        </authorList>
    </citation>
    <scope>NUCLEOTIDE SEQUENCE [LARGE SCALE GENOMIC DNA]</scope>
    <source>
        <strain evidence="2 3">DSM 12252</strain>
    </source>
</reference>
<dbReference type="Gene3D" id="3.90.1200.10">
    <property type="match status" value="1"/>
</dbReference>
<organism evidence="2 3">
    <name type="scientific">Prosthecobacter vanneervenii</name>
    <dbReference type="NCBI Taxonomy" id="48466"/>
    <lineage>
        <taxon>Bacteria</taxon>
        <taxon>Pseudomonadati</taxon>
        <taxon>Verrucomicrobiota</taxon>
        <taxon>Verrucomicrobiia</taxon>
        <taxon>Verrucomicrobiales</taxon>
        <taxon>Verrucomicrobiaceae</taxon>
        <taxon>Prosthecobacter</taxon>
    </lineage>
</organism>
<evidence type="ECO:0000259" key="1">
    <source>
        <dbReference type="Pfam" id="PF01636"/>
    </source>
</evidence>
<comment type="caution">
    <text evidence="2">The sequence shown here is derived from an EMBL/GenBank/DDBJ whole genome shotgun (WGS) entry which is preliminary data.</text>
</comment>